<protein>
    <submittedName>
        <fullName evidence="8">Serine/threonine-protein kinase SRPK3</fullName>
    </submittedName>
</protein>
<dbReference type="GO" id="GO:0005524">
    <property type="term" value="F:ATP binding"/>
    <property type="evidence" value="ECO:0007669"/>
    <property type="project" value="UniProtKB-KW"/>
</dbReference>
<dbReference type="GO" id="GO:0004674">
    <property type="term" value="F:protein serine/threonine kinase activity"/>
    <property type="evidence" value="ECO:0007669"/>
    <property type="project" value="UniProtKB-KW"/>
</dbReference>
<feature type="compositionally biased region" description="Basic and acidic residues" evidence="6">
    <location>
        <begin position="370"/>
        <end position="380"/>
    </location>
</feature>
<comment type="caution">
    <text evidence="8">The sequence shown here is derived from an EMBL/GenBank/DDBJ whole genome shotgun (WGS) entry which is preliminary data.</text>
</comment>
<evidence type="ECO:0000256" key="4">
    <source>
        <dbReference type="ARBA" id="ARBA00022777"/>
    </source>
</evidence>
<reference evidence="9" key="1">
    <citation type="journal article" date="2023" name="Mol. Phylogenet. Evol.">
        <title>Genome-scale phylogeny and comparative genomics of the fungal order Sordariales.</title>
        <authorList>
            <person name="Hensen N."/>
            <person name="Bonometti L."/>
            <person name="Westerberg I."/>
            <person name="Brannstrom I.O."/>
            <person name="Guillou S."/>
            <person name="Cros-Aarteil S."/>
            <person name="Calhoun S."/>
            <person name="Haridas S."/>
            <person name="Kuo A."/>
            <person name="Mondo S."/>
            <person name="Pangilinan J."/>
            <person name="Riley R."/>
            <person name="LaButti K."/>
            <person name="Andreopoulos B."/>
            <person name="Lipzen A."/>
            <person name="Chen C."/>
            <person name="Yan M."/>
            <person name="Daum C."/>
            <person name="Ng V."/>
            <person name="Clum A."/>
            <person name="Steindorff A."/>
            <person name="Ohm R.A."/>
            <person name="Martin F."/>
            <person name="Silar P."/>
            <person name="Natvig D.O."/>
            <person name="Lalanne C."/>
            <person name="Gautier V."/>
            <person name="Ament-Velasquez S.L."/>
            <person name="Kruys A."/>
            <person name="Hutchinson M.I."/>
            <person name="Powell A.J."/>
            <person name="Barry K."/>
            <person name="Miller A.N."/>
            <person name="Grigoriev I.V."/>
            <person name="Debuchy R."/>
            <person name="Gladieux P."/>
            <person name="Hiltunen Thoren M."/>
            <person name="Johannesson H."/>
        </authorList>
    </citation>
    <scope>NUCLEOTIDE SEQUENCE [LARGE SCALE GENOMIC DNA]</scope>
    <source>
        <strain evidence="9">CBS 340.73</strain>
    </source>
</reference>
<dbReference type="Pfam" id="PF00069">
    <property type="entry name" value="Pkinase"/>
    <property type="match status" value="2"/>
</dbReference>
<feature type="compositionally biased region" description="Pro residues" evidence="6">
    <location>
        <begin position="1"/>
        <end position="11"/>
    </location>
</feature>
<dbReference type="AlphaFoldDB" id="A0AAN6S1Y7"/>
<dbReference type="SUPFAM" id="SSF56112">
    <property type="entry name" value="Protein kinase-like (PK-like)"/>
    <property type="match status" value="1"/>
</dbReference>
<feature type="domain" description="Protein kinase" evidence="7">
    <location>
        <begin position="1"/>
        <end position="419"/>
    </location>
</feature>
<keyword evidence="1" id="KW-0723">Serine/threonine-protein kinase</keyword>
<dbReference type="GO" id="GO:0005634">
    <property type="term" value="C:nucleus"/>
    <property type="evidence" value="ECO:0007669"/>
    <property type="project" value="TreeGrafter"/>
</dbReference>
<keyword evidence="5" id="KW-0067">ATP-binding</keyword>
<dbReference type="InterPro" id="IPR051175">
    <property type="entry name" value="CLK_kinases"/>
</dbReference>
<keyword evidence="4 8" id="KW-0418">Kinase</keyword>
<dbReference type="InterPro" id="IPR000719">
    <property type="entry name" value="Prot_kinase_dom"/>
</dbReference>
<gene>
    <name evidence="8" type="ORF">QBC46DRAFT_356043</name>
</gene>
<evidence type="ECO:0000313" key="8">
    <source>
        <dbReference type="EMBL" id="KAK3938162.1"/>
    </source>
</evidence>
<evidence type="ECO:0000256" key="2">
    <source>
        <dbReference type="ARBA" id="ARBA00022679"/>
    </source>
</evidence>
<dbReference type="Proteomes" id="UP001303473">
    <property type="component" value="Unassembled WGS sequence"/>
</dbReference>
<dbReference type="PANTHER" id="PTHR45646">
    <property type="entry name" value="SERINE/THREONINE-PROTEIN KINASE DOA-RELATED"/>
    <property type="match status" value="1"/>
</dbReference>
<evidence type="ECO:0000256" key="3">
    <source>
        <dbReference type="ARBA" id="ARBA00022741"/>
    </source>
</evidence>
<feature type="region of interest" description="Disordered" evidence="6">
    <location>
        <begin position="326"/>
        <end position="383"/>
    </location>
</feature>
<dbReference type="Gene3D" id="3.30.200.20">
    <property type="entry name" value="Phosphorylase Kinase, domain 1"/>
    <property type="match status" value="1"/>
</dbReference>
<keyword evidence="3" id="KW-0547">Nucleotide-binding</keyword>
<dbReference type="SMART" id="SM00220">
    <property type="entry name" value="S_TKc"/>
    <property type="match status" value="1"/>
</dbReference>
<evidence type="ECO:0000256" key="6">
    <source>
        <dbReference type="SAM" id="MobiDB-lite"/>
    </source>
</evidence>
<keyword evidence="9" id="KW-1185">Reference proteome</keyword>
<dbReference type="EMBL" id="MU853835">
    <property type="protein sequence ID" value="KAK3938162.1"/>
    <property type="molecule type" value="Genomic_DNA"/>
</dbReference>
<name>A0AAN6S1Y7_9PEZI</name>
<dbReference type="PANTHER" id="PTHR45646:SF11">
    <property type="entry name" value="SERINE_THREONINE-PROTEIN KINASE DOA"/>
    <property type="match status" value="1"/>
</dbReference>
<keyword evidence="2" id="KW-0808">Transferase</keyword>
<feature type="region of interest" description="Disordered" evidence="6">
    <location>
        <begin position="1"/>
        <end position="26"/>
    </location>
</feature>
<feature type="compositionally biased region" description="Basic and acidic residues" evidence="6">
    <location>
        <begin position="13"/>
        <end position="22"/>
    </location>
</feature>
<evidence type="ECO:0000313" key="9">
    <source>
        <dbReference type="Proteomes" id="UP001303473"/>
    </source>
</evidence>
<dbReference type="GO" id="GO:0043484">
    <property type="term" value="P:regulation of RNA splicing"/>
    <property type="evidence" value="ECO:0007669"/>
    <property type="project" value="TreeGrafter"/>
</dbReference>
<accession>A0AAN6S1Y7</accession>
<dbReference type="PROSITE" id="PS50011">
    <property type="entry name" value="PROTEIN_KINASE_DOM"/>
    <property type="match status" value="1"/>
</dbReference>
<proteinExistence type="predicted"/>
<feature type="compositionally biased region" description="Acidic residues" evidence="6">
    <location>
        <begin position="340"/>
        <end position="358"/>
    </location>
</feature>
<sequence length="421" mass="47169">MSAPSTPPPQDPVSERDYRFRETGIPSDSPSIVDSVHRYVALKIEVAKLQGAEELTILQHLASKAPQDADSQFVVALLESFNHDGPNGRHLCLVLEPMGPSISSVLNASAEKIDLRNLQDIKYPRLSKQQTKAILRNVLRGLRFLHSNGVVHGDLQSGNMLFAIRDLSSIGVEQLRQDQTRSEIDVLERADGKVDKWAPKYLVVEEPLKDYVLPEPNQIVKIADMGGAFLENDPPQSVVTPAALRAPESILGCPLSCSIDIWSLGCLIFEFLTNLPLFQLPLGNRDESLDDDHLIQLTDIIQPLPGSLLVKWPRATRYYGPDGERLSAQPWDFDGGEWSGGEDDEGYDEFDDLEEDELPMERPGPPKPYDPLEKLFRDNKDEDIDEEEEKVIVSLLRSILQHDPLKRPSAADLLEHPWIKD</sequence>
<evidence type="ECO:0000259" key="7">
    <source>
        <dbReference type="PROSITE" id="PS50011"/>
    </source>
</evidence>
<evidence type="ECO:0000256" key="1">
    <source>
        <dbReference type="ARBA" id="ARBA00022527"/>
    </source>
</evidence>
<evidence type="ECO:0000256" key="5">
    <source>
        <dbReference type="ARBA" id="ARBA00022840"/>
    </source>
</evidence>
<dbReference type="Gene3D" id="1.10.510.10">
    <property type="entry name" value="Transferase(Phosphotransferase) domain 1"/>
    <property type="match status" value="1"/>
</dbReference>
<dbReference type="InterPro" id="IPR011009">
    <property type="entry name" value="Kinase-like_dom_sf"/>
</dbReference>
<organism evidence="8 9">
    <name type="scientific">Diplogelasinospora grovesii</name>
    <dbReference type="NCBI Taxonomy" id="303347"/>
    <lineage>
        <taxon>Eukaryota</taxon>
        <taxon>Fungi</taxon>
        <taxon>Dikarya</taxon>
        <taxon>Ascomycota</taxon>
        <taxon>Pezizomycotina</taxon>
        <taxon>Sordariomycetes</taxon>
        <taxon>Sordariomycetidae</taxon>
        <taxon>Sordariales</taxon>
        <taxon>Diplogelasinosporaceae</taxon>
        <taxon>Diplogelasinospora</taxon>
    </lineage>
</organism>